<name>A0A7I4Z850_HAECO</name>
<dbReference type="GO" id="GO:0030246">
    <property type="term" value="F:carbohydrate binding"/>
    <property type="evidence" value="ECO:0007669"/>
    <property type="project" value="UniProtKB-UniRule"/>
</dbReference>
<dbReference type="PROSITE" id="PS51304">
    <property type="entry name" value="GALECTIN"/>
    <property type="match status" value="1"/>
</dbReference>
<organism evidence="4 5">
    <name type="scientific">Haemonchus contortus</name>
    <name type="common">Barber pole worm</name>
    <dbReference type="NCBI Taxonomy" id="6289"/>
    <lineage>
        <taxon>Eukaryota</taxon>
        <taxon>Metazoa</taxon>
        <taxon>Ecdysozoa</taxon>
        <taxon>Nematoda</taxon>
        <taxon>Chromadorea</taxon>
        <taxon>Rhabditida</taxon>
        <taxon>Rhabditina</taxon>
        <taxon>Rhabditomorpha</taxon>
        <taxon>Strongyloidea</taxon>
        <taxon>Trichostrongylidae</taxon>
        <taxon>Haemonchus</taxon>
    </lineage>
</organism>
<protein>
    <recommendedName>
        <fullName evidence="2">Galectin</fullName>
    </recommendedName>
</protein>
<reference evidence="5" key="1">
    <citation type="submission" date="2020-12" db="UniProtKB">
        <authorList>
            <consortium name="WormBaseParasite"/>
        </authorList>
    </citation>
    <scope>IDENTIFICATION</scope>
    <source>
        <strain evidence="5">MHco3</strain>
    </source>
</reference>
<accession>A0A7I4Z850</accession>
<dbReference type="InterPro" id="IPR013320">
    <property type="entry name" value="ConA-like_dom_sf"/>
</dbReference>
<evidence type="ECO:0000256" key="1">
    <source>
        <dbReference type="ARBA" id="ARBA00022734"/>
    </source>
</evidence>
<sequence>MHTYAKPGTPFVFPFHEQLTSNCKIDVHGEVCTPEMRFFVDILSGPHSLLNVEFRFGNERIICLQSCSSDIDSNEIIEVTNPLQAGMKFHLNIVVRLNYYHVRLNGYTVALFPHRYPPSLAQCLAVSKYVRIYSVNVEGFQNMKDDVSTERSASSSGQDLLF</sequence>
<feature type="domain" description="Galectin" evidence="3">
    <location>
        <begin position="11"/>
        <end position="138"/>
    </location>
</feature>
<dbReference type="WBParaSite" id="HCON_00189390-00001">
    <property type="protein sequence ID" value="HCON_00189390-00001"/>
    <property type="gene ID" value="HCON_00189390"/>
</dbReference>
<dbReference type="AlphaFoldDB" id="A0A7I4Z850"/>
<evidence type="ECO:0000313" key="4">
    <source>
        <dbReference type="Proteomes" id="UP000025227"/>
    </source>
</evidence>
<dbReference type="OrthoDB" id="5795596at2759"/>
<dbReference type="SUPFAM" id="SSF49899">
    <property type="entry name" value="Concanavalin A-like lectins/glucanases"/>
    <property type="match status" value="1"/>
</dbReference>
<keyword evidence="1 2" id="KW-0430">Lectin</keyword>
<dbReference type="SMART" id="SM00276">
    <property type="entry name" value="GLECT"/>
    <property type="match status" value="1"/>
</dbReference>
<dbReference type="SMART" id="SM00908">
    <property type="entry name" value="Gal-bind_lectin"/>
    <property type="match status" value="1"/>
</dbReference>
<evidence type="ECO:0000259" key="3">
    <source>
        <dbReference type="PROSITE" id="PS51304"/>
    </source>
</evidence>
<dbReference type="Pfam" id="PF00337">
    <property type="entry name" value="Gal-bind_lectin"/>
    <property type="match status" value="1"/>
</dbReference>
<keyword evidence="4" id="KW-1185">Reference proteome</keyword>
<dbReference type="Proteomes" id="UP000025227">
    <property type="component" value="Unplaced"/>
</dbReference>
<proteinExistence type="predicted"/>
<evidence type="ECO:0000313" key="5">
    <source>
        <dbReference type="WBParaSite" id="HCON_00189390-00001"/>
    </source>
</evidence>
<evidence type="ECO:0000256" key="2">
    <source>
        <dbReference type="RuleBase" id="RU102079"/>
    </source>
</evidence>
<dbReference type="InterPro" id="IPR001079">
    <property type="entry name" value="Galectin_CRD"/>
</dbReference>
<dbReference type="Gene3D" id="2.60.120.200">
    <property type="match status" value="1"/>
</dbReference>